<sequence>MDELIEQKAVSEEIEETIGCELAGDIHTTKYGEYKVISTFSDTGESITDLLSAYIDRVASLKY</sequence>
<dbReference type="AlphaFoldDB" id="A0A5S4VKW6"/>
<organism evidence="1 2">
    <name type="scientific">Agathobacter rectalis</name>
    <dbReference type="NCBI Taxonomy" id="39491"/>
    <lineage>
        <taxon>Bacteria</taxon>
        <taxon>Bacillati</taxon>
        <taxon>Bacillota</taxon>
        <taxon>Clostridia</taxon>
        <taxon>Lachnospirales</taxon>
        <taxon>Lachnospiraceae</taxon>
        <taxon>Agathobacter</taxon>
    </lineage>
</organism>
<reference evidence="1 2" key="1">
    <citation type="submission" date="2019-08" db="EMBL/GenBank/DDBJ databases">
        <authorList>
            <person name="Duncan S."/>
            <person name="Walker A."/>
        </authorList>
    </citation>
    <scope>NUCLEOTIDE SEQUENCE [LARGE SCALE GENOMIC DNA]</scope>
    <source>
        <strain evidence="1 2">T3WBe13</strain>
    </source>
</reference>
<evidence type="ECO:0000313" key="1">
    <source>
        <dbReference type="EMBL" id="TYL58327.1"/>
    </source>
</evidence>
<protein>
    <submittedName>
        <fullName evidence="1">Uncharacterized protein</fullName>
    </submittedName>
</protein>
<gene>
    <name evidence="1" type="ORF">FYL31_10720</name>
</gene>
<name>A0A5S4VKW6_9FIRM</name>
<reference evidence="1 2" key="2">
    <citation type="submission" date="2019-09" db="EMBL/GenBank/DDBJ databases">
        <title>Strain-level analysis of Eubacterium rectale using genomes from metagenomes.</title>
        <authorList>
            <person name="Karcher N."/>
            <person name="Segata N."/>
        </authorList>
    </citation>
    <scope>NUCLEOTIDE SEQUENCE [LARGE SCALE GENOMIC DNA]</scope>
    <source>
        <strain evidence="1 2">T3WBe13</strain>
    </source>
</reference>
<evidence type="ECO:0000313" key="2">
    <source>
        <dbReference type="Proteomes" id="UP000324327"/>
    </source>
</evidence>
<dbReference type="RefSeq" id="WP_147585497.1">
    <property type="nucleotide sequence ID" value="NZ_VSTF01000012.1"/>
</dbReference>
<accession>A0A5S4VKW6</accession>
<dbReference type="EMBL" id="VSTF01000012">
    <property type="protein sequence ID" value="TYL58327.1"/>
    <property type="molecule type" value="Genomic_DNA"/>
</dbReference>
<dbReference type="Proteomes" id="UP000324327">
    <property type="component" value="Unassembled WGS sequence"/>
</dbReference>
<comment type="caution">
    <text evidence="1">The sequence shown here is derived from an EMBL/GenBank/DDBJ whole genome shotgun (WGS) entry which is preliminary data.</text>
</comment>
<proteinExistence type="predicted"/>